<keyword evidence="3" id="KW-1185">Reference proteome</keyword>
<dbReference type="EMBL" id="JBHTMU010000077">
    <property type="protein sequence ID" value="MFD1344802.1"/>
    <property type="molecule type" value="Genomic_DNA"/>
</dbReference>
<dbReference type="Proteomes" id="UP001597135">
    <property type="component" value="Unassembled WGS sequence"/>
</dbReference>
<evidence type="ECO:0000313" key="2">
    <source>
        <dbReference type="EMBL" id="MFD1344802.1"/>
    </source>
</evidence>
<name>A0ABW3ZNT6_9RHOB</name>
<sequence>GEAAQAVAEAAGADPDADTPTLIRAALKRLAPA</sequence>
<proteinExistence type="predicted"/>
<comment type="caution">
    <text evidence="2">The sequence shown here is derived from an EMBL/GenBank/DDBJ whole genome shotgun (WGS) entry which is preliminary data.</text>
</comment>
<protein>
    <submittedName>
        <fullName evidence="2">Holliday junction branch migration protein RuvA</fullName>
    </submittedName>
</protein>
<dbReference type="InterPro" id="IPR011114">
    <property type="entry name" value="RuvA_C"/>
</dbReference>
<reference evidence="3" key="1">
    <citation type="journal article" date="2019" name="Int. J. Syst. Evol. Microbiol.">
        <title>The Global Catalogue of Microorganisms (GCM) 10K type strain sequencing project: providing services to taxonomists for standard genome sequencing and annotation.</title>
        <authorList>
            <consortium name="The Broad Institute Genomics Platform"/>
            <consortium name="The Broad Institute Genome Sequencing Center for Infectious Disease"/>
            <person name="Wu L."/>
            <person name="Ma J."/>
        </authorList>
    </citation>
    <scope>NUCLEOTIDE SEQUENCE [LARGE SCALE GENOMIC DNA]</scope>
    <source>
        <strain evidence="3">CCUG 62953</strain>
    </source>
</reference>
<feature type="domain" description="Holliday junction DNA helicase RuvA C-terminal" evidence="1">
    <location>
        <begin position="2"/>
        <end position="31"/>
    </location>
</feature>
<dbReference type="Gene3D" id="1.10.8.10">
    <property type="entry name" value="DNA helicase RuvA subunit, C-terminal domain"/>
    <property type="match status" value="1"/>
</dbReference>
<organism evidence="2 3">
    <name type="scientific">Litorisediminicola beolgyonensis</name>
    <dbReference type="NCBI Taxonomy" id="1173614"/>
    <lineage>
        <taxon>Bacteria</taxon>
        <taxon>Pseudomonadati</taxon>
        <taxon>Pseudomonadota</taxon>
        <taxon>Alphaproteobacteria</taxon>
        <taxon>Rhodobacterales</taxon>
        <taxon>Paracoccaceae</taxon>
        <taxon>Litorisediminicola</taxon>
    </lineage>
</organism>
<dbReference type="SUPFAM" id="SSF46929">
    <property type="entry name" value="DNA helicase RuvA subunit, C-terminal domain"/>
    <property type="match status" value="1"/>
</dbReference>
<dbReference type="Pfam" id="PF07499">
    <property type="entry name" value="RuvA_C"/>
    <property type="match status" value="1"/>
</dbReference>
<evidence type="ECO:0000259" key="1">
    <source>
        <dbReference type="Pfam" id="PF07499"/>
    </source>
</evidence>
<dbReference type="InterPro" id="IPR036267">
    <property type="entry name" value="RuvA_C_sf"/>
</dbReference>
<gene>
    <name evidence="2" type="ORF">ACFQ4E_20400</name>
</gene>
<evidence type="ECO:0000313" key="3">
    <source>
        <dbReference type="Proteomes" id="UP001597135"/>
    </source>
</evidence>
<feature type="non-terminal residue" evidence="2">
    <location>
        <position position="1"/>
    </location>
</feature>
<accession>A0ABW3ZNT6</accession>